<evidence type="ECO:0000256" key="2">
    <source>
        <dbReference type="SAM" id="Phobius"/>
    </source>
</evidence>
<dbReference type="Proteomes" id="UP000638848">
    <property type="component" value="Unassembled WGS sequence"/>
</dbReference>
<feature type="transmembrane region" description="Helical" evidence="2">
    <location>
        <begin position="51"/>
        <end position="70"/>
    </location>
</feature>
<proteinExistence type="predicted"/>
<reference evidence="3" key="1">
    <citation type="journal article" date="2014" name="Int. J. Syst. Evol. Microbiol.">
        <title>Complete genome sequence of Corynebacterium casei LMG S-19264T (=DSM 44701T), isolated from a smear-ripened cheese.</title>
        <authorList>
            <consortium name="US DOE Joint Genome Institute (JGI-PGF)"/>
            <person name="Walter F."/>
            <person name="Albersmeier A."/>
            <person name="Kalinowski J."/>
            <person name="Ruckert C."/>
        </authorList>
    </citation>
    <scope>NUCLEOTIDE SEQUENCE</scope>
    <source>
        <strain evidence="3">CGMCC 1.12187</strain>
    </source>
</reference>
<evidence type="ECO:0000256" key="1">
    <source>
        <dbReference type="SAM" id="MobiDB-lite"/>
    </source>
</evidence>
<reference evidence="3" key="2">
    <citation type="submission" date="2020-09" db="EMBL/GenBank/DDBJ databases">
        <authorList>
            <person name="Sun Q."/>
            <person name="Zhou Y."/>
        </authorList>
    </citation>
    <scope>NUCLEOTIDE SEQUENCE</scope>
    <source>
        <strain evidence="3">CGMCC 1.12187</strain>
    </source>
</reference>
<feature type="compositionally biased region" description="Basic and acidic residues" evidence="1">
    <location>
        <begin position="15"/>
        <end position="32"/>
    </location>
</feature>
<feature type="region of interest" description="Disordered" evidence="1">
    <location>
        <begin position="1"/>
        <end position="47"/>
    </location>
</feature>
<evidence type="ECO:0000313" key="3">
    <source>
        <dbReference type="EMBL" id="GGG41985.1"/>
    </source>
</evidence>
<organism evidence="3 4">
    <name type="scientific">Kocuria dechangensis</name>
    <dbReference type="NCBI Taxonomy" id="1176249"/>
    <lineage>
        <taxon>Bacteria</taxon>
        <taxon>Bacillati</taxon>
        <taxon>Actinomycetota</taxon>
        <taxon>Actinomycetes</taxon>
        <taxon>Micrococcales</taxon>
        <taxon>Micrococcaceae</taxon>
        <taxon>Kocuria</taxon>
    </lineage>
</organism>
<feature type="region of interest" description="Disordered" evidence="1">
    <location>
        <begin position="70"/>
        <end position="92"/>
    </location>
</feature>
<comment type="caution">
    <text evidence="3">The sequence shown here is derived from an EMBL/GenBank/DDBJ whole genome shotgun (WGS) entry which is preliminary data.</text>
</comment>
<keyword evidence="2" id="KW-1133">Transmembrane helix</keyword>
<feature type="compositionally biased region" description="Low complexity" evidence="1">
    <location>
        <begin position="72"/>
        <end position="92"/>
    </location>
</feature>
<evidence type="ECO:0000313" key="4">
    <source>
        <dbReference type="Proteomes" id="UP000638848"/>
    </source>
</evidence>
<dbReference type="AlphaFoldDB" id="A0A917GEN2"/>
<dbReference type="RefSeq" id="WP_188533826.1">
    <property type="nucleotide sequence ID" value="NZ_BMEQ01000001.1"/>
</dbReference>
<keyword evidence="2" id="KW-0472">Membrane</keyword>
<accession>A0A917GEN2</accession>
<protein>
    <submittedName>
        <fullName evidence="3">Uncharacterized protein</fullName>
    </submittedName>
</protein>
<dbReference type="EMBL" id="BMEQ01000001">
    <property type="protein sequence ID" value="GGG41985.1"/>
    <property type="molecule type" value="Genomic_DNA"/>
</dbReference>
<keyword evidence="2" id="KW-0812">Transmembrane</keyword>
<name>A0A917GEN2_9MICC</name>
<sequence length="92" mass="9346">MTGRPGDGSAPGEFDPDRFAPDEFDRVPEDGPRQGAHRGHRPTVRVSTRELTAIVVAGALTLGIGVWAYTTDPAAPGDAGPAAPSSSAPAAP</sequence>
<gene>
    <name evidence="3" type="ORF">GCM10011374_00410</name>
</gene>
<keyword evidence="4" id="KW-1185">Reference proteome</keyword>